<organism evidence="9 10">
    <name type="scientific">Alicyclobacillus cycloheptanicus</name>
    <dbReference type="NCBI Taxonomy" id="1457"/>
    <lineage>
        <taxon>Bacteria</taxon>
        <taxon>Bacillati</taxon>
        <taxon>Bacillota</taxon>
        <taxon>Bacilli</taxon>
        <taxon>Bacillales</taxon>
        <taxon>Alicyclobacillaceae</taxon>
        <taxon>Alicyclobacillus</taxon>
    </lineage>
</organism>
<accession>A0ABT9XLC8</accession>
<dbReference type="PANTHER" id="PTHR43414:SF6">
    <property type="entry name" value="MULTIDRUG RESISTANCE PROTEIN MDTG"/>
    <property type="match status" value="1"/>
</dbReference>
<evidence type="ECO:0000256" key="1">
    <source>
        <dbReference type="ARBA" id="ARBA00004651"/>
    </source>
</evidence>
<feature type="transmembrane region" description="Helical" evidence="7">
    <location>
        <begin position="7"/>
        <end position="34"/>
    </location>
</feature>
<keyword evidence="10" id="KW-1185">Reference proteome</keyword>
<feature type="transmembrane region" description="Helical" evidence="7">
    <location>
        <begin position="334"/>
        <end position="358"/>
    </location>
</feature>
<feature type="transmembrane region" description="Helical" evidence="7">
    <location>
        <begin position="364"/>
        <end position="382"/>
    </location>
</feature>
<dbReference type="SUPFAM" id="SSF103473">
    <property type="entry name" value="MFS general substrate transporter"/>
    <property type="match status" value="1"/>
</dbReference>
<keyword evidence="3" id="KW-1003">Cell membrane</keyword>
<evidence type="ECO:0000256" key="4">
    <source>
        <dbReference type="ARBA" id="ARBA00022692"/>
    </source>
</evidence>
<feature type="transmembrane region" description="Helical" evidence="7">
    <location>
        <begin position="242"/>
        <end position="264"/>
    </location>
</feature>
<dbReference type="Pfam" id="PF07690">
    <property type="entry name" value="MFS_1"/>
    <property type="match status" value="1"/>
</dbReference>
<feature type="transmembrane region" description="Helical" evidence="7">
    <location>
        <begin position="276"/>
        <end position="294"/>
    </location>
</feature>
<dbReference type="EMBL" id="JAUSTP010000031">
    <property type="protein sequence ID" value="MDQ0191109.1"/>
    <property type="molecule type" value="Genomic_DNA"/>
</dbReference>
<evidence type="ECO:0000313" key="9">
    <source>
        <dbReference type="EMBL" id="MDQ0191109.1"/>
    </source>
</evidence>
<evidence type="ECO:0000256" key="7">
    <source>
        <dbReference type="SAM" id="Phobius"/>
    </source>
</evidence>
<evidence type="ECO:0000256" key="2">
    <source>
        <dbReference type="ARBA" id="ARBA00022448"/>
    </source>
</evidence>
<feature type="transmembrane region" description="Helical" evidence="7">
    <location>
        <begin position="205"/>
        <end position="222"/>
    </location>
</feature>
<keyword evidence="6 7" id="KW-0472">Membrane</keyword>
<dbReference type="Proteomes" id="UP001232973">
    <property type="component" value="Unassembled WGS sequence"/>
</dbReference>
<comment type="caution">
    <text evidence="9">The sequence shown here is derived from an EMBL/GenBank/DDBJ whole genome shotgun (WGS) entry which is preliminary data.</text>
</comment>
<dbReference type="Gene3D" id="1.20.1250.20">
    <property type="entry name" value="MFS general substrate transporter like domains"/>
    <property type="match status" value="2"/>
</dbReference>
<evidence type="ECO:0000256" key="5">
    <source>
        <dbReference type="ARBA" id="ARBA00022989"/>
    </source>
</evidence>
<gene>
    <name evidence="9" type="ORF">J2S03_002977</name>
</gene>
<feature type="transmembrane region" description="Helical" evidence="7">
    <location>
        <begin position="162"/>
        <end position="184"/>
    </location>
</feature>
<dbReference type="InterPro" id="IPR011701">
    <property type="entry name" value="MFS"/>
</dbReference>
<feature type="domain" description="Major facilitator superfamily (MFS) profile" evidence="8">
    <location>
        <begin position="6"/>
        <end position="388"/>
    </location>
</feature>
<comment type="subcellular location">
    <subcellularLocation>
        <location evidence="1">Cell membrane</location>
        <topology evidence="1">Multi-pass membrane protein</topology>
    </subcellularLocation>
</comment>
<feature type="transmembrane region" description="Helical" evidence="7">
    <location>
        <begin position="77"/>
        <end position="96"/>
    </location>
</feature>
<feature type="transmembrane region" description="Helical" evidence="7">
    <location>
        <begin position="102"/>
        <end position="121"/>
    </location>
</feature>
<feature type="transmembrane region" description="Helical" evidence="7">
    <location>
        <begin position="300"/>
        <end position="322"/>
    </location>
</feature>
<dbReference type="PRINTS" id="PR01035">
    <property type="entry name" value="TCRTETA"/>
</dbReference>
<evidence type="ECO:0000313" key="10">
    <source>
        <dbReference type="Proteomes" id="UP001232973"/>
    </source>
</evidence>
<feature type="transmembrane region" description="Helical" evidence="7">
    <location>
        <begin position="133"/>
        <end position="156"/>
    </location>
</feature>
<dbReference type="InterPro" id="IPR036259">
    <property type="entry name" value="MFS_trans_sf"/>
</dbReference>
<keyword evidence="2" id="KW-0813">Transport</keyword>
<reference evidence="9 10" key="1">
    <citation type="submission" date="2023-07" db="EMBL/GenBank/DDBJ databases">
        <title>Genomic Encyclopedia of Type Strains, Phase IV (KMG-IV): sequencing the most valuable type-strain genomes for metagenomic binning, comparative biology and taxonomic classification.</title>
        <authorList>
            <person name="Goeker M."/>
        </authorList>
    </citation>
    <scope>NUCLEOTIDE SEQUENCE [LARGE SCALE GENOMIC DNA]</scope>
    <source>
        <strain evidence="9 10">DSM 4006</strain>
    </source>
</reference>
<dbReference type="PROSITE" id="PS50850">
    <property type="entry name" value="MFS"/>
    <property type="match status" value="1"/>
</dbReference>
<evidence type="ECO:0000259" key="8">
    <source>
        <dbReference type="PROSITE" id="PS50850"/>
    </source>
</evidence>
<keyword evidence="5 7" id="KW-1133">Transmembrane helix</keyword>
<protein>
    <submittedName>
        <fullName evidence="9">DHA1 family multidrug resistance protein-like MFS transporter</fullName>
    </submittedName>
</protein>
<evidence type="ECO:0000256" key="6">
    <source>
        <dbReference type="ARBA" id="ARBA00023136"/>
    </source>
</evidence>
<name>A0ABT9XLC8_9BACL</name>
<sequence length="395" mass="42393">MAWKRTLWILWACNFIVMAGMNLVIPFLPLYIGTLGVHNIASLERWSSWVFSAQFILSFVFQPIWGAWADKHGRKMMLLRAGFGMGVMTGLMGLVGAPWELLVLRFINGLFSGFISMAVSLQASVTPEKESGTALGVLQTGAVAGSLIGPLIGGWLAEQIGYRAVFFCTGGLLVVASVIVMLFVHESTAAKDTKRERKRVGLGTLRPLIPVFVASLVTQVGMMSIEPIVTVYAKTLYHGAHLALVAGLVVAATGIANLVGSPTLGRFGDRIGQRRILVLAMFMAAVTYVPQALAQGITTLLIGRFCLGLFIGGMIPSLNVLVKKLAPPEYLATAYGFNSSSLFLGNLLGPLLGGAVAASFGIRNVFYVTMGILVINACTIAFNRQLEMRPRHEAA</sequence>
<dbReference type="InterPro" id="IPR001958">
    <property type="entry name" value="Tet-R_TetA/multi-R_MdtG-like"/>
</dbReference>
<dbReference type="PANTHER" id="PTHR43414">
    <property type="entry name" value="MULTIDRUG RESISTANCE PROTEIN MDTG"/>
    <property type="match status" value="1"/>
</dbReference>
<keyword evidence="4 7" id="KW-0812">Transmembrane</keyword>
<evidence type="ECO:0000256" key="3">
    <source>
        <dbReference type="ARBA" id="ARBA00022475"/>
    </source>
</evidence>
<dbReference type="RefSeq" id="WP_274457559.1">
    <property type="nucleotide sequence ID" value="NZ_CP067097.1"/>
</dbReference>
<proteinExistence type="predicted"/>
<dbReference type="InterPro" id="IPR020846">
    <property type="entry name" value="MFS_dom"/>
</dbReference>
<feature type="transmembrane region" description="Helical" evidence="7">
    <location>
        <begin position="46"/>
        <end position="65"/>
    </location>
</feature>